<sequence length="802" mass="89540">MPPVPSILPARSPVGGFALCHAAGAVAALVLLLAADGARAQGAADTAPLQLKPSERLAEQVPADVREQLPTFFFGQRTSGRPNLETVIEGDAMMRRGDTMIQADRLEYDQASDQAKAQGQVRINRAGDVYEGPALELKVDAFEGFFQSPRYQLLRAGAHGQASRADFLDDKRSVLHDATYTTCKRQPGPSWLPDWVLTATTMNLDTEQDVGEAKGGVLRFMDVPVLALPTFTFPLSDARKSGFLPPTVALDNLNGVELLVPYYWNIAPNRDATFYPSVMSKRGVMMGGEFRYMEPTYAGQLRLDYMPTDKLRDRERWSYEAKHSGVIQTGVKGIGNLAFSLDANRVSDNDYWRDFPSTTTSLTERLRTTDANLRWSQGDFSAGLRALKYQTLQDVSAPIVPPYDRLPQITGRYGRYDVGGFDFSVDADYTQFSADRSYTLQPNAKRSFVLGQISRPWVRPGWFFTPKLQLHAAKYEFDAPLASGATSATRTVPTFSIDSGLVFERDANFFGKAWRQTLEPRAFYVNTPYREQNSLPIYDTSATDFNFATIYSENTFTGNDRISDSNVLTLGVDTRLLQPDTGAQVARFGVAQRLRFKDQRVFLPGGAVVDDRVSDFLAGASVNWDPLWSTDATVQYNPDTRRSERFTVSGKYSPGNYRVVSTAYRMQRATSGLPESEQVDVGWQWPLNDLWGDRGQDLGPGRGLGSGRWYSVGRLAYSLQDRQFVDSIMGLEYDGDCWIGRIVVERIQRSNAAANNKIMFQIEFVGLARLGSSPLKTLRDNIPRYQFLREQVTTSSRFGSYE</sequence>
<comment type="caution">
    <text evidence="1">Lacks conserved residue(s) required for the propagation of feature annotation.</text>
</comment>
<gene>
    <name evidence="1" type="primary">lptD</name>
    <name evidence="4" type="ORF">DES41_11023</name>
</gene>
<dbReference type="PANTHER" id="PTHR30189">
    <property type="entry name" value="LPS-ASSEMBLY PROTEIN"/>
    <property type="match status" value="1"/>
</dbReference>
<evidence type="ECO:0000313" key="4">
    <source>
        <dbReference type="EMBL" id="RCW66659.1"/>
    </source>
</evidence>
<dbReference type="InterPro" id="IPR007543">
    <property type="entry name" value="LptD_C"/>
</dbReference>
<dbReference type="GO" id="GO:0043165">
    <property type="term" value="P:Gram-negative-bacterium-type cell outer membrane assembly"/>
    <property type="evidence" value="ECO:0007669"/>
    <property type="project" value="UniProtKB-UniRule"/>
</dbReference>
<dbReference type="HAMAP" id="MF_01411">
    <property type="entry name" value="LPS_assembly_LptD"/>
    <property type="match status" value="1"/>
</dbReference>
<dbReference type="GO" id="GO:0015920">
    <property type="term" value="P:lipopolysaccharide transport"/>
    <property type="evidence" value="ECO:0007669"/>
    <property type="project" value="InterPro"/>
</dbReference>
<keyword evidence="1" id="KW-0732">Signal</keyword>
<organism evidence="4 5">
    <name type="scientific">Pseudorhodoferax soli</name>
    <dbReference type="NCBI Taxonomy" id="545864"/>
    <lineage>
        <taxon>Bacteria</taxon>
        <taxon>Pseudomonadati</taxon>
        <taxon>Pseudomonadota</taxon>
        <taxon>Betaproteobacteria</taxon>
        <taxon>Burkholderiales</taxon>
        <taxon>Comamonadaceae</taxon>
    </lineage>
</organism>
<dbReference type="Pfam" id="PF19838">
    <property type="entry name" value="LptD_2"/>
    <property type="match status" value="1"/>
</dbReference>
<name>A0A368XGC8_9BURK</name>
<comment type="similarity">
    <text evidence="1">Belongs to the LptD family.</text>
</comment>
<evidence type="ECO:0000259" key="2">
    <source>
        <dbReference type="Pfam" id="PF04453"/>
    </source>
</evidence>
<accession>A0A368XGC8</accession>
<dbReference type="InterPro" id="IPR045659">
    <property type="entry name" value="LptD_2"/>
</dbReference>
<dbReference type="GO" id="GO:0009279">
    <property type="term" value="C:cell outer membrane"/>
    <property type="evidence" value="ECO:0007669"/>
    <property type="project" value="UniProtKB-SubCell"/>
</dbReference>
<feature type="domain" description="LPS-assembly protein LptD central" evidence="3">
    <location>
        <begin position="218"/>
        <end position="313"/>
    </location>
</feature>
<evidence type="ECO:0000256" key="1">
    <source>
        <dbReference type="HAMAP-Rule" id="MF_01411"/>
    </source>
</evidence>
<reference evidence="4 5" key="1">
    <citation type="submission" date="2018-07" db="EMBL/GenBank/DDBJ databases">
        <title>Genomic Encyclopedia of Type Strains, Phase IV (KMG-IV): sequencing the most valuable type-strain genomes for metagenomic binning, comparative biology and taxonomic classification.</title>
        <authorList>
            <person name="Goeker M."/>
        </authorList>
    </citation>
    <scope>NUCLEOTIDE SEQUENCE [LARGE SCALE GENOMIC DNA]</scope>
    <source>
        <strain evidence="4 5">DSM 21634</strain>
    </source>
</reference>
<dbReference type="GO" id="GO:1990351">
    <property type="term" value="C:transporter complex"/>
    <property type="evidence" value="ECO:0007669"/>
    <property type="project" value="TreeGrafter"/>
</dbReference>
<protein>
    <recommendedName>
        <fullName evidence="1">LPS-assembly protein LptD</fullName>
    </recommendedName>
</protein>
<keyword evidence="1" id="KW-0472">Membrane</keyword>
<dbReference type="AlphaFoldDB" id="A0A368XGC8"/>
<comment type="function">
    <text evidence="1">Together with LptE, is involved in the assembly of lipopolysaccharide (LPS) at the surface of the outer membrane.</text>
</comment>
<keyword evidence="1" id="KW-0998">Cell outer membrane</keyword>
<comment type="subcellular location">
    <subcellularLocation>
        <location evidence="1">Cell outer membrane</location>
    </subcellularLocation>
</comment>
<dbReference type="Proteomes" id="UP000252884">
    <property type="component" value="Unassembled WGS sequence"/>
</dbReference>
<dbReference type="Pfam" id="PF04453">
    <property type="entry name" value="LptD"/>
    <property type="match status" value="1"/>
</dbReference>
<evidence type="ECO:0000313" key="5">
    <source>
        <dbReference type="Proteomes" id="UP000252884"/>
    </source>
</evidence>
<keyword evidence="5" id="KW-1185">Reference proteome</keyword>
<dbReference type="InterPro" id="IPR050218">
    <property type="entry name" value="LptD"/>
</dbReference>
<feature type="domain" description="LptD C-terminal" evidence="2">
    <location>
        <begin position="315"/>
        <end position="691"/>
    </location>
</feature>
<evidence type="ECO:0000259" key="3">
    <source>
        <dbReference type="Pfam" id="PF19838"/>
    </source>
</evidence>
<comment type="subunit">
    <text evidence="1">Component of the lipopolysaccharide transport and assembly complex. Interacts with LptE and LptA.</text>
</comment>
<dbReference type="OrthoDB" id="9760225at2"/>
<proteinExistence type="inferred from homology"/>
<dbReference type="InterPro" id="IPR020889">
    <property type="entry name" value="LipoPS_assembly_LptD"/>
</dbReference>
<dbReference type="RefSeq" id="WP_114471183.1">
    <property type="nucleotide sequence ID" value="NZ_QPJK01000010.1"/>
</dbReference>
<dbReference type="PANTHER" id="PTHR30189:SF1">
    <property type="entry name" value="LPS-ASSEMBLY PROTEIN LPTD"/>
    <property type="match status" value="1"/>
</dbReference>
<comment type="caution">
    <text evidence="4">The sequence shown here is derived from an EMBL/GenBank/DDBJ whole genome shotgun (WGS) entry which is preliminary data.</text>
</comment>
<dbReference type="EMBL" id="QPJK01000010">
    <property type="protein sequence ID" value="RCW66659.1"/>
    <property type="molecule type" value="Genomic_DNA"/>
</dbReference>